<keyword evidence="2" id="KW-1185">Reference proteome</keyword>
<reference evidence="1" key="1">
    <citation type="submission" date="2020-05" db="EMBL/GenBank/DDBJ databases">
        <title>Large-scale comparative analyses of tick genomes elucidate their genetic diversity and vector capacities.</title>
        <authorList>
            <person name="Jia N."/>
            <person name="Wang J."/>
            <person name="Shi W."/>
            <person name="Du L."/>
            <person name="Sun Y."/>
            <person name="Zhan W."/>
            <person name="Jiang J."/>
            <person name="Wang Q."/>
            <person name="Zhang B."/>
            <person name="Ji P."/>
            <person name="Sakyi L.B."/>
            <person name="Cui X."/>
            <person name="Yuan T."/>
            <person name="Jiang B."/>
            <person name="Yang W."/>
            <person name="Lam T.T.-Y."/>
            <person name="Chang Q."/>
            <person name="Ding S."/>
            <person name="Wang X."/>
            <person name="Zhu J."/>
            <person name="Ruan X."/>
            <person name="Zhao L."/>
            <person name="Wei J."/>
            <person name="Que T."/>
            <person name="Du C."/>
            <person name="Cheng J."/>
            <person name="Dai P."/>
            <person name="Han X."/>
            <person name="Huang E."/>
            <person name="Gao Y."/>
            <person name="Liu J."/>
            <person name="Shao H."/>
            <person name="Ye R."/>
            <person name="Li L."/>
            <person name="Wei W."/>
            <person name="Wang X."/>
            <person name="Wang C."/>
            <person name="Yang T."/>
            <person name="Huo Q."/>
            <person name="Li W."/>
            <person name="Guo W."/>
            <person name="Chen H."/>
            <person name="Zhou L."/>
            <person name="Ni X."/>
            <person name="Tian J."/>
            <person name="Zhou Y."/>
            <person name="Sheng Y."/>
            <person name="Liu T."/>
            <person name="Pan Y."/>
            <person name="Xia L."/>
            <person name="Li J."/>
            <person name="Zhao F."/>
            <person name="Cao W."/>
        </authorList>
    </citation>
    <scope>NUCLEOTIDE SEQUENCE</scope>
    <source>
        <strain evidence="1">Hyas-2018</strain>
    </source>
</reference>
<sequence length="395" mass="44163">MNVKTAVQLFSPTVTAALKYLKDQAGHSCDLEFTFVGPTVAFMEAVHKWFARMDVSNVQQHIHCNDEDARQFSDTDDPRLDWLEGKFISYIEQLKTKSRPENFLSKETHHALLFTTMSNVQCIRFLLSEKKFKFVLTRKFSSDPIESMFGFLRRSSGCNDTLDVKSAVCGIEKMLKTGIVTSSTQSNVRSSTSFSSAQLLPAHQAPTKTTSTAETVLKAAVYRLKKQCLSNTPCASNPDVASVAMVAGFIVRAASENIPCAECIALLQGTKANTPLLGLIAHQDYGGLMYRSQELIKLLTCLRKFVDSVLLHRKCLSRPFKVCVDKSVELLMGLPLLQCSNTDTEHRRRLLQLITTKFIKPLFSNYALGTTDRHATVKMLERKPISRKVLKIPLG</sequence>
<proteinExistence type="predicted"/>
<dbReference type="EMBL" id="CM023487">
    <property type="protein sequence ID" value="KAH6926667.1"/>
    <property type="molecule type" value="Genomic_DNA"/>
</dbReference>
<dbReference type="Proteomes" id="UP000821845">
    <property type="component" value="Chromosome 7"/>
</dbReference>
<name>A0ACB7RXX9_HYAAI</name>
<gene>
    <name evidence="1" type="ORF">HPB50_021182</name>
</gene>
<protein>
    <submittedName>
        <fullName evidence="1">Uncharacterized protein</fullName>
    </submittedName>
</protein>
<comment type="caution">
    <text evidence="1">The sequence shown here is derived from an EMBL/GenBank/DDBJ whole genome shotgun (WGS) entry which is preliminary data.</text>
</comment>
<accession>A0ACB7RXX9</accession>
<evidence type="ECO:0000313" key="2">
    <source>
        <dbReference type="Proteomes" id="UP000821845"/>
    </source>
</evidence>
<organism evidence="1 2">
    <name type="scientific">Hyalomma asiaticum</name>
    <name type="common">Tick</name>
    <dbReference type="NCBI Taxonomy" id="266040"/>
    <lineage>
        <taxon>Eukaryota</taxon>
        <taxon>Metazoa</taxon>
        <taxon>Ecdysozoa</taxon>
        <taxon>Arthropoda</taxon>
        <taxon>Chelicerata</taxon>
        <taxon>Arachnida</taxon>
        <taxon>Acari</taxon>
        <taxon>Parasitiformes</taxon>
        <taxon>Ixodida</taxon>
        <taxon>Ixodoidea</taxon>
        <taxon>Ixodidae</taxon>
        <taxon>Hyalomminae</taxon>
        <taxon>Hyalomma</taxon>
    </lineage>
</organism>
<evidence type="ECO:0000313" key="1">
    <source>
        <dbReference type="EMBL" id="KAH6926667.1"/>
    </source>
</evidence>